<dbReference type="InterPro" id="IPR000914">
    <property type="entry name" value="SBP_5_dom"/>
</dbReference>
<dbReference type="GO" id="GO:0015833">
    <property type="term" value="P:peptide transport"/>
    <property type="evidence" value="ECO:0007669"/>
    <property type="project" value="TreeGrafter"/>
</dbReference>
<dbReference type="EMBL" id="SNYA01000003">
    <property type="protein sequence ID" value="TDP93351.1"/>
    <property type="molecule type" value="Genomic_DNA"/>
</dbReference>
<dbReference type="GO" id="GO:0042597">
    <property type="term" value="C:periplasmic space"/>
    <property type="evidence" value="ECO:0007669"/>
    <property type="project" value="UniProtKB-ARBA"/>
</dbReference>
<proteinExistence type="inferred from homology"/>
<organism evidence="7 8">
    <name type="scientific">Leucobacter luti</name>
    <dbReference type="NCBI Taxonomy" id="340320"/>
    <lineage>
        <taxon>Bacteria</taxon>
        <taxon>Bacillati</taxon>
        <taxon>Actinomycetota</taxon>
        <taxon>Actinomycetes</taxon>
        <taxon>Micrococcales</taxon>
        <taxon>Microbacteriaceae</taxon>
        <taxon>Leucobacter</taxon>
    </lineage>
</organism>
<evidence type="ECO:0000256" key="4">
    <source>
        <dbReference type="ARBA" id="ARBA00022729"/>
    </source>
</evidence>
<keyword evidence="8" id="KW-1185">Reference proteome</keyword>
<comment type="caution">
    <text evidence="7">The sequence shown here is derived from an EMBL/GenBank/DDBJ whole genome shotgun (WGS) entry which is preliminary data.</text>
</comment>
<name>A0A4R6S1F4_9MICO</name>
<evidence type="ECO:0000313" key="7">
    <source>
        <dbReference type="EMBL" id="TDP93351.1"/>
    </source>
</evidence>
<evidence type="ECO:0000313" key="8">
    <source>
        <dbReference type="Proteomes" id="UP000295601"/>
    </source>
</evidence>
<keyword evidence="3" id="KW-0813">Transport</keyword>
<dbReference type="Gene3D" id="3.90.76.10">
    <property type="entry name" value="Dipeptide-binding Protein, Domain 1"/>
    <property type="match status" value="1"/>
</dbReference>
<dbReference type="RefSeq" id="WP_166644266.1">
    <property type="nucleotide sequence ID" value="NZ_SNYA01000003.1"/>
</dbReference>
<accession>A0A4R6S1F4</accession>
<dbReference type="Pfam" id="PF00496">
    <property type="entry name" value="SBP_bac_5"/>
    <property type="match status" value="1"/>
</dbReference>
<evidence type="ECO:0000256" key="1">
    <source>
        <dbReference type="ARBA" id="ARBA00004196"/>
    </source>
</evidence>
<feature type="domain" description="Solute-binding protein family 5" evidence="6">
    <location>
        <begin position="90"/>
        <end position="436"/>
    </location>
</feature>
<evidence type="ECO:0000256" key="3">
    <source>
        <dbReference type="ARBA" id="ARBA00022448"/>
    </source>
</evidence>
<comment type="subcellular location">
    <subcellularLocation>
        <location evidence="1">Cell envelope</location>
    </subcellularLocation>
</comment>
<feature type="chain" id="PRO_5039268225" evidence="5">
    <location>
        <begin position="26"/>
        <end position="522"/>
    </location>
</feature>
<dbReference type="InterPro" id="IPR039424">
    <property type="entry name" value="SBP_5"/>
</dbReference>
<dbReference type="PANTHER" id="PTHR30290:SF10">
    <property type="entry name" value="PERIPLASMIC OLIGOPEPTIDE-BINDING PROTEIN-RELATED"/>
    <property type="match status" value="1"/>
</dbReference>
<dbReference type="InterPro" id="IPR030678">
    <property type="entry name" value="Peptide/Ni-bd"/>
</dbReference>
<dbReference type="Gene3D" id="3.40.190.10">
    <property type="entry name" value="Periplasmic binding protein-like II"/>
    <property type="match status" value="1"/>
</dbReference>
<dbReference type="Proteomes" id="UP000295601">
    <property type="component" value="Unassembled WGS sequence"/>
</dbReference>
<evidence type="ECO:0000256" key="5">
    <source>
        <dbReference type="SAM" id="SignalP"/>
    </source>
</evidence>
<dbReference type="AlphaFoldDB" id="A0A4R6S1F4"/>
<sequence>MSFTRPNRRNTWLAALSLGAVAALALTGCGGTAAPDSSGGDSSATQVLTFGLSADPAQPITGASQGTAVNQLLTMVHRGLMSFDADGAAVPALAQSVDTPDDTTFVFTLHDGLTFSDDSELTADNVKNSLDYYRDVANGSQLAAPFADIESIESDGGSTVTVKLSQPNTAFLQYLALPFAAIVPDASLNPDTANWVGAGPWEMTNLDQGIGLTMEKNDGYYDAENIALDEIDVKFYADGEARTNALLSGDVDLIDYVTWENFDRVADAGFTVDQVNGPFQYVQFNVEEGPFADPKVRQAVAYALNRDNSVLAAFQSNGEPLYGVSISEKDPAYDKNLANLWEYDPEKAKSLLAEAGYPDGFPATLLATSQYTFLQDNALSVQEDLKAIGIDVTLDAPDWSTRVSKGNEGDYDIAVSGDSGMVTDPSYLINWVTGDNTYNVSWGYSNDEIAGLIGDGLRTTDDAEKHEIYQKIGKIWAEDVPFASLNTRAQAYGFSEDVTGFTNIPGTATFYSGYMLANTSMQ</sequence>
<dbReference type="SUPFAM" id="SSF53850">
    <property type="entry name" value="Periplasmic binding protein-like II"/>
    <property type="match status" value="1"/>
</dbReference>
<reference evidence="7 8" key="1">
    <citation type="submission" date="2019-03" db="EMBL/GenBank/DDBJ databases">
        <title>Genomic analyses of the natural microbiome of Caenorhabditis elegans.</title>
        <authorList>
            <person name="Samuel B."/>
        </authorList>
    </citation>
    <scope>NUCLEOTIDE SEQUENCE [LARGE SCALE GENOMIC DNA]</scope>
    <source>
        <strain evidence="7 8">JUb18</strain>
    </source>
</reference>
<dbReference type="PIRSF" id="PIRSF002741">
    <property type="entry name" value="MppA"/>
    <property type="match status" value="1"/>
</dbReference>
<dbReference type="GO" id="GO:0043190">
    <property type="term" value="C:ATP-binding cassette (ABC) transporter complex"/>
    <property type="evidence" value="ECO:0007669"/>
    <property type="project" value="InterPro"/>
</dbReference>
<evidence type="ECO:0000259" key="6">
    <source>
        <dbReference type="Pfam" id="PF00496"/>
    </source>
</evidence>
<comment type="similarity">
    <text evidence="2">Belongs to the bacterial solute-binding protein 5 family.</text>
</comment>
<evidence type="ECO:0000256" key="2">
    <source>
        <dbReference type="ARBA" id="ARBA00005695"/>
    </source>
</evidence>
<dbReference type="PROSITE" id="PS51257">
    <property type="entry name" value="PROKAR_LIPOPROTEIN"/>
    <property type="match status" value="1"/>
</dbReference>
<dbReference type="Gene3D" id="3.10.105.10">
    <property type="entry name" value="Dipeptide-binding Protein, Domain 3"/>
    <property type="match status" value="1"/>
</dbReference>
<dbReference type="GO" id="GO:1904680">
    <property type="term" value="F:peptide transmembrane transporter activity"/>
    <property type="evidence" value="ECO:0007669"/>
    <property type="project" value="TreeGrafter"/>
</dbReference>
<dbReference type="PANTHER" id="PTHR30290">
    <property type="entry name" value="PERIPLASMIC BINDING COMPONENT OF ABC TRANSPORTER"/>
    <property type="match status" value="1"/>
</dbReference>
<gene>
    <name evidence="7" type="ORF">EDF62_1330</name>
</gene>
<keyword evidence="4 5" id="KW-0732">Signal</keyword>
<dbReference type="GO" id="GO:0030313">
    <property type="term" value="C:cell envelope"/>
    <property type="evidence" value="ECO:0007669"/>
    <property type="project" value="UniProtKB-SubCell"/>
</dbReference>
<protein>
    <submittedName>
        <fullName evidence="7">Glutathione transport system substrate-binding protein</fullName>
    </submittedName>
</protein>
<feature type="signal peptide" evidence="5">
    <location>
        <begin position="1"/>
        <end position="25"/>
    </location>
</feature>